<dbReference type="RefSeq" id="WP_343855054.1">
    <property type="nucleotide sequence ID" value="NZ_BAAAFI010000049.1"/>
</dbReference>
<keyword evidence="3" id="KW-1185">Reference proteome</keyword>
<dbReference type="Gene3D" id="3.40.710.10">
    <property type="entry name" value="DD-peptidase/beta-lactamase superfamily"/>
    <property type="match status" value="1"/>
</dbReference>
<evidence type="ECO:0000313" key="3">
    <source>
        <dbReference type="Proteomes" id="UP001500469"/>
    </source>
</evidence>
<reference evidence="2 3" key="1">
    <citation type="journal article" date="2019" name="Int. J. Syst. Evol. Microbiol.">
        <title>The Global Catalogue of Microorganisms (GCM) 10K type strain sequencing project: providing services to taxonomists for standard genome sequencing and annotation.</title>
        <authorList>
            <consortium name="The Broad Institute Genomics Platform"/>
            <consortium name="The Broad Institute Genome Sequencing Center for Infectious Disease"/>
            <person name="Wu L."/>
            <person name="Ma J."/>
        </authorList>
    </citation>
    <scope>NUCLEOTIDE SEQUENCE [LARGE SCALE GENOMIC DNA]</scope>
    <source>
        <strain evidence="2 3">JCM 16112</strain>
    </source>
</reference>
<dbReference type="InterPro" id="IPR050789">
    <property type="entry name" value="Diverse_Enzym_Activities"/>
</dbReference>
<organism evidence="2 3">
    <name type="scientific">Algoriphagus jejuensis</name>
    <dbReference type="NCBI Taxonomy" id="419934"/>
    <lineage>
        <taxon>Bacteria</taxon>
        <taxon>Pseudomonadati</taxon>
        <taxon>Bacteroidota</taxon>
        <taxon>Cytophagia</taxon>
        <taxon>Cytophagales</taxon>
        <taxon>Cyclobacteriaceae</taxon>
        <taxon>Algoriphagus</taxon>
    </lineage>
</organism>
<dbReference type="GO" id="GO:0016787">
    <property type="term" value="F:hydrolase activity"/>
    <property type="evidence" value="ECO:0007669"/>
    <property type="project" value="UniProtKB-KW"/>
</dbReference>
<dbReference type="SUPFAM" id="SSF56601">
    <property type="entry name" value="beta-lactamase/transpeptidase-like"/>
    <property type="match status" value="1"/>
</dbReference>
<dbReference type="Proteomes" id="UP001500469">
    <property type="component" value="Unassembled WGS sequence"/>
</dbReference>
<dbReference type="InterPro" id="IPR001466">
    <property type="entry name" value="Beta-lactam-related"/>
</dbReference>
<dbReference type="Pfam" id="PF00144">
    <property type="entry name" value="Beta-lactamase"/>
    <property type="match status" value="1"/>
</dbReference>
<proteinExistence type="predicted"/>
<dbReference type="EMBL" id="BAAAFI010000049">
    <property type="protein sequence ID" value="GAA0881253.1"/>
    <property type="molecule type" value="Genomic_DNA"/>
</dbReference>
<evidence type="ECO:0000313" key="2">
    <source>
        <dbReference type="EMBL" id="GAA0881253.1"/>
    </source>
</evidence>
<dbReference type="PROSITE" id="PS51257">
    <property type="entry name" value="PROKAR_LIPOPROTEIN"/>
    <property type="match status" value="1"/>
</dbReference>
<sequence length="428" mass="48175">MKTSLKRYFTIGIGFAFLLFSCQKEEKQNELIVNEQAIARLDSTLEAYVNSGNVAGISALIFEKDQEVYFNAFGFADRENQIPMDRNTIVKIYSMTKPITGTALMTLWEEGKFQLDDPLENYAPEFANMKVYQGLDDQGKMIFGDAERPISIRDITRHTAGFPNRNDIPGLSELMAEKDARSFENPLTTMAEKMGSTPLWFQPGTQWEYGLSVDVQAFLVERISGKPYGEYVREKVLDPLGMAETRYFLPEADRGRFAAAYQRTGEGQLDRIPDSTANVFNFNQWPLTPGGFGLTSTLDDYMTFARMLARKGEINGTRILNPETIALMATNHLPDSVTERSWLPSKGRVGFGIDFAVRTDPPKTAEEMNGVVGEFFWDGAASTLFWVDPKNELVAGLFVQLFPYDGISLHKNFRDAVYGKYVPVAKTQ</sequence>
<dbReference type="PANTHER" id="PTHR43283:SF3">
    <property type="entry name" value="BETA-LACTAMASE FAMILY PROTEIN (AFU_ORTHOLOGUE AFUA_5G07500)"/>
    <property type="match status" value="1"/>
</dbReference>
<gene>
    <name evidence="2" type="ORF">GCM10009119_42230</name>
</gene>
<dbReference type="PANTHER" id="PTHR43283">
    <property type="entry name" value="BETA-LACTAMASE-RELATED"/>
    <property type="match status" value="1"/>
</dbReference>
<feature type="domain" description="Beta-lactamase-related" evidence="1">
    <location>
        <begin position="41"/>
        <end position="404"/>
    </location>
</feature>
<comment type="caution">
    <text evidence="2">The sequence shown here is derived from an EMBL/GenBank/DDBJ whole genome shotgun (WGS) entry which is preliminary data.</text>
</comment>
<name>A0ABN1N6F1_9BACT</name>
<accession>A0ABN1N6F1</accession>
<evidence type="ECO:0000259" key="1">
    <source>
        <dbReference type="Pfam" id="PF00144"/>
    </source>
</evidence>
<protein>
    <submittedName>
        <fullName evidence="2">Serine hydrolase domain-containing protein</fullName>
    </submittedName>
</protein>
<keyword evidence="2" id="KW-0378">Hydrolase</keyword>
<dbReference type="InterPro" id="IPR012338">
    <property type="entry name" value="Beta-lactam/transpept-like"/>
</dbReference>